<proteinExistence type="predicted"/>
<organism evidence="2 3">
    <name type="scientific">Mycena metata</name>
    <dbReference type="NCBI Taxonomy" id="1033252"/>
    <lineage>
        <taxon>Eukaryota</taxon>
        <taxon>Fungi</taxon>
        <taxon>Dikarya</taxon>
        <taxon>Basidiomycota</taxon>
        <taxon>Agaricomycotina</taxon>
        <taxon>Agaricomycetes</taxon>
        <taxon>Agaricomycetidae</taxon>
        <taxon>Agaricales</taxon>
        <taxon>Marasmiineae</taxon>
        <taxon>Mycenaceae</taxon>
        <taxon>Mycena</taxon>
    </lineage>
</organism>
<dbReference type="Proteomes" id="UP001215598">
    <property type="component" value="Unassembled WGS sequence"/>
</dbReference>
<evidence type="ECO:0000256" key="1">
    <source>
        <dbReference type="SAM" id="MobiDB-lite"/>
    </source>
</evidence>
<keyword evidence="3" id="KW-1185">Reference proteome</keyword>
<sequence length="250" mass="28092">MSSAKKRSVVVVVEIEKSWLIINVSRAESPIFPTTSNGELTTDGELTTNTAKLTHAERQAQKEAEEDLLLANNYFERIGRRQRIHEYAVYHHLKHTSKSTLRLVVETFNDLYASEMQVPPPLRPADDKLDAKAAIARGRALAFTEGTPEAERAWAYGFTYTNGEAAEHYDAQAVETEWADRITNQVLATPQDGRRVHDDNVFPRSSSSTAPSLEEAKLAVERIKNIALRLRPKQECRQSGEDTQSATKEK</sequence>
<dbReference type="AlphaFoldDB" id="A0AAD7I422"/>
<comment type="caution">
    <text evidence="2">The sequence shown here is derived from an EMBL/GenBank/DDBJ whole genome shotgun (WGS) entry which is preliminary data.</text>
</comment>
<evidence type="ECO:0000313" key="3">
    <source>
        <dbReference type="Proteomes" id="UP001215598"/>
    </source>
</evidence>
<protein>
    <submittedName>
        <fullName evidence="2">Uncharacterized protein</fullName>
    </submittedName>
</protein>
<dbReference type="EMBL" id="JARKIB010000131">
    <property type="protein sequence ID" value="KAJ7734673.1"/>
    <property type="molecule type" value="Genomic_DNA"/>
</dbReference>
<reference evidence="2" key="1">
    <citation type="submission" date="2023-03" db="EMBL/GenBank/DDBJ databases">
        <title>Massive genome expansion in bonnet fungi (Mycena s.s.) driven by repeated elements and novel gene families across ecological guilds.</title>
        <authorList>
            <consortium name="Lawrence Berkeley National Laboratory"/>
            <person name="Harder C.B."/>
            <person name="Miyauchi S."/>
            <person name="Viragh M."/>
            <person name="Kuo A."/>
            <person name="Thoen E."/>
            <person name="Andreopoulos B."/>
            <person name="Lu D."/>
            <person name="Skrede I."/>
            <person name="Drula E."/>
            <person name="Henrissat B."/>
            <person name="Morin E."/>
            <person name="Kohler A."/>
            <person name="Barry K."/>
            <person name="LaButti K."/>
            <person name="Morin E."/>
            <person name="Salamov A."/>
            <person name="Lipzen A."/>
            <person name="Mereny Z."/>
            <person name="Hegedus B."/>
            <person name="Baldrian P."/>
            <person name="Stursova M."/>
            <person name="Weitz H."/>
            <person name="Taylor A."/>
            <person name="Grigoriev I.V."/>
            <person name="Nagy L.G."/>
            <person name="Martin F."/>
            <person name="Kauserud H."/>
        </authorList>
    </citation>
    <scope>NUCLEOTIDE SEQUENCE</scope>
    <source>
        <strain evidence="2">CBHHK182m</strain>
    </source>
</reference>
<feature type="region of interest" description="Disordered" evidence="1">
    <location>
        <begin position="190"/>
        <end position="214"/>
    </location>
</feature>
<feature type="compositionally biased region" description="Basic and acidic residues" evidence="1">
    <location>
        <begin position="192"/>
        <end position="201"/>
    </location>
</feature>
<feature type="region of interest" description="Disordered" evidence="1">
    <location>
        <begin position="231"/>
        <end position="250"/>
    </location>
</feature>
<name>A0AAD7I422_9AGAR</name>
<gene>
    <name evidence="2" type="ORF">B0H16DRAFT_1467519</name>
</gene>
<accession>A0AAD7I422</accession>
<feature type="compositionally biased region" description="Polar residues" evidence="1">
    <location>
        <begin position="241"/>
        <end position="250"/>
    </location>
</feature>
<evidence type="ECO:0000313" key="2">
    <source>
        <dbReference type="EMBL" id="KAJ7734673.1"/>
    </source>
</evidence>